<evidence type="ECO:0000259" key="8">
    <source>
        <dbReference type="PROSITE" id="PS50016"/>
    </source>
</evidence>
<dbReference type="InterPro" id="IPR000182">
    <property type="entry name" value="GNAT_dom"/>
</dbReference>
<dbReference type="Pfam" id="PF16135">
    <property type="entry name" value="TDBD"/>
    <property type="match status" value="1"/>
</dbReference>
<dbReference type="InterPro" id="IPR001965">
    <property type="entry name" value="Znf_PHD"/>
</dbReference>
<keyword evidence="4" id="KW-0862">Zinc</keyword>
<evidence type="ECO:0000256" key="6">
    <source>
        <dbReference type="PROSITE-ProRule" id="PRU00146"/>
    </source>
</evidence>
<dbReference type="PANTHER" id="PTHR46309:SF12">
    <property type="entry name" value="GB|AAC80581.1"/>
    <property type="match status" value="1"/>
</dbReference>
<sequence length="554" mass="62849">MFKVVNIIVNTKVHYIIDNKSDHRKLEMRRNVFEVLLGFSSSSRLNDKAAMSVGEGEVCEGAVRKTGCSGRPKNSKAKSLLWAKDRVFRYAHENGKQEVRYQSPNVKLYHSLKTAGKSFIDDGTMGNLEPKQPQKRKCSGPKTQPLSPKRSKKVKKQENRISDRKPRTDLSWLIDNKAVSILEKVYYRSKTGTPLIKGRITRDGIQCLCCFKVFALTAFEVHAGSTNRRPAANIILDDGHFPNCQRQVRHSTSRSNVDNPNSKTAKFNSTEHENDEACSVCCYGGELICCEYCPSAFHMNCLGLNEVLDGNWFCTSCCCGICGIGYLREKSFRTCHQCELKFHIDCLSLKSCENMVLLCSQKCEKVFYGLQKLTGKPIPVGNNLTWTLLKSDHHGAGNHSKLRVALKVMHECFEPTKNDETGRDVVEDMVFSRVSKLKRLNFKGFYTVIVEEKEDVVSVATLRVYGNRVAEMPLVATSFRHRRRGMCRLLVDQVEKNLVKLGVEKLILPALPTTVDTWVKCFGFTRMKKDEMLHLLRYSLLDFQGTILCQKLLT</sequence>
<evidence type="ECO:0000256" key="7">
    <source>
        <dbReference type="SAM" id="MobiDB-lite"/>
    </source>
</evidence>
<keyword evidence="3 6" id="KW-0863">Zinc-finger</keyword>
<dbReference type="Proteomes" id="UP000325315">
    <property type="component" value="Unassembled WGS sequence"/>
</dbReference>
<dbReference type="GO" id="GO:0016747">
    <property type="term" value="F:acyltransferase activity, transferring groups other than amino-acyl groups"/>
    <property type="evidence" value="ECO:0007669"/>
    <property type="project" value="InterPro"/>
</dbReference>
<evidence type="ECO:0000313" key="11">
    <source>
        <dbReference type="Proteomes" id="UP000325315"/>
    </source>
</evidence>
<comment type="caution">
    <text evidence="10">The sequence shown here is derived from an EMBL/GenBank/DDBJ whole genome shotgun (WGS) entry which is preliminary data.</text>
</comment>
<dbReference type="SUPFAM" id="SSF57903">
    <property type="entry name" value="FYVE/PHD zinc finger"/>
    <property type="match status" value="1"/>
</dbReference>
<dbReference type="EMBL" id="SMMG02000007">
    <property type="protein sequence ID" value="KAA3466457.1"/>
    <property type="molecule type" value="Genomic_DNA"/>
</dbReference>
<dbReference type="Pfam" id="PF22970">
    <property type="entry name" value="DUF7028"/>
    <property type="match status" value="1"/>
</dbReference>
<dbReference type="AlphaFoldDB" id="A0A5B6VBE6"/>
<dbReference type="InterPro" id="IPR013083">
    <property type="entry name" value="Znf_RING/FYVE/PHD"/>
</dbReference>
<dbReference type="SMART" id="SM00249">
    <property type="entry name" value="PHD"/>
    <property type="match status" value="2"/>
</dbReference>
<evidence type="ECO:0000256" key="1">
    <source>
        <dbReference type="ARBA" id="ARBA00004123"/>
    </source>
</evidence>
<evidence type="ECO:0000313" key="10">
    <source>
        <dbReference type="EMBL" id="KAA3466457.1"/>
    </source>
</evidence>
<keyword evidence="5" id="KW-0539">Nucleus</keyword>
<evidence type="ECO:0000256" key="4">
    <source>
        <dbReference type="ARBA" id="ARBA00022833"/>
    </source>
</evidence>
<dbReference type="GO" id="GO:0005634">
    <property type="term" value="C:nucleus"/>
    <property type="evidence" value="ECO:0007669"/>
    <property type="project" value="UniProtKB-SubCell"/>
</dbReference>
<dbReference type="GO" id="GO:0008270">
    <property type="term" value="F:zinc ion binding"/>
    <property type="evidence" value="ECO:0007669"/>
    <property type="project" value="UniProtKB-KW"/>
</dbReference>
<dbReference type="InterPro" id="IPR019786">
    <property type="entry name" value="Zinc_finger_PHD-type_CS"/>
</dbReference>
<dbReference type="PANTHER" id="PTHR46309">
    <property type="entry name" value="PHD FINGER PROTEIN 12"/>
    <property type="match status" value="1"/>
</dbReference>
<dbReference type="InterPro" id="IPR032308">
    <property type="entry name" value="TDBD"/>
</dbReference>
<reference evidence="11" key="1">
    <citation type="journal article" date="2019" name="Plant Biotechnol. J.">
        <title>Genome sequencing of the Australian wild diploid species Gossypium australe highlights disease resistance and delayed gland morphogenesis.</title>
        <authorList>
            <person name="Cai Y."/>
            <person name="Cai X."/>
            <person name="Wang Q."/>
            <person name="Wang P."/>
            <person name="Zhang Y."/>
            <person name="Cai C."/>
            <person name="Xu Y."/>
            <person name="Wang K."/>
            <person name="Zhou Z."/>
            <person name="Wang C."/>
            <person name="Geng S."/>
            <person name="Li B."/>
            <person name="Dong Q."/>
            <person name="Hou Y."/>
            <person name="Wang H."/>
            <person name="Ai P."/>
            <person name="Liu Z."/>
            <person name="Yi F."/>
            <person name="Sun M."/>
            <person name="An G."/>
            <person name="Cheng J."/>
            <person name="Zhang Y."/>
            <person name="Shi Q."/>
            <person name="Xie Y."/>
            <person name="Shi X."/>
            <person name="Chang Y."/>
            <person name="Huang F."/>
            <person name="Chen Y."/>
            <person name="Hong S."/>
            <person name="Mi L."/>
            <person name="Sun Q."/>
            <person name="Zhang L."/>
            <person name="Zhou B."/>
            <person name="Peng R."/>
            <person name="Zhang X."/>
            <person name="Liu F."/>
        </authorList>
    </citation>
    <scope>NUCLEOTIDE SEQUENCE [LARGE SCALE GENOMIC DNA]</scope>
    <source>
        <strain evidence="11">cv. PA1801</strain>
    </source>
</reference>
<keyword evidence="11" id="KW-1185">Reference proteome</keyword>
<name>A0A5B6VBE6_9ROSI</name>
<evidence type="ECO:0000256" key="2">
    <source>
        <dbReference type="ARBA" id="ARBA00022723"/>
    </source>
</evidence>
<evidence type="ECO:0000259" key="9">
    <source>
        <dbReference type="PROSITE" id="PS51186"/>
    </source>
</evidence>
<dbReference type="InterPro" id="IPR042163">
    <property type="entry name" value="PHF12"/>
</dbReference>
<protein>
    <submittedName>
        <fullName evidence="10">Increased DNA methylation 1</fullName>
    </submittedName>
</protein>
<accession>A0A5B6VBE6</accession>
<dbReference type="Gene3D" id="3.30.40.10">
    <property type="entry name" value="Zinc/RING finger domain, C3HC4 (zinc finger)"/>
    <property type="match status" value="1"/>
</dbReference>
<keyword evidence="2" id="KW-0479">Metal-binding</keyword>
<dbReference type="GO" id="GO:0006357">
    <property type="term" value="P:regulation of transcription by RNA polymerase II"/>
    <property type="evidence" value="ECO:0007669"/>
    <property type="project" value="TreeGrafter"/>
</dbReference>
<comment type="subcellular location">
    <subcellularLocation>
        <location evidence="1">Nucleus</location>
    </subcellularLocation>
</comment>
<proteinExistence type="predicted"/>
<dbReference type="InterPro" id="IPR056511">
    <property type="entry name" value="IDM1_C"/>
</dbReference>
<dbReference type="Gene3D" id="3.40.630.30">
    <property type="match status" value="1"/>
</dbReference>
<gene>
    <name evidence="10" type="ORF">EPI10_001548</name>
</gene>
<evidence type="ECO:0000256" key="5">
    <source>
        <dbReference type="ARBA" id="ARBA00023242"/>
    </source>
</evidence>
<dbReference type="Pfam" id="PF23209">
    <property type="entry name" value="IDM1_C"/>
    <property type="match status" value="1"/>
</dbReference>
<feature type="region of interest" description="Disordered" evidence="7">
    <location>
        <begin position="120"/>
        <end position="163"/>
    </location>
</feature>
<dbReference type="InterPro" id="IPR019787">
    <property type="entry name" value="Znf_PHD-finger"/>
</dbReference>
<dbReference type="PROSITE" id="PS50016">
    <property type="entry name" value="ZF_PHD_2"/>
    <property type="match status" value="1"/>
</dbReference>
<dbReference type="OrthoDB" id="1903104at2759"/>
<dbReference type="PROSITE" id="PS01359">
    <property type="entry name" value="ZF_PHD_1"/>
    <property type="match status" value="1"/>
</dbReference>
<organism evidence="10 11">
    <name type="scientific">Gossypium australe</name>
    <dbReference type="NCBI Taxonomy" id="47621"/>
    <lineage>
        <taxon>Eukaryota</taxon>
        <taxon>Viridiplantae</taxon>
        <taxon>Streptophyta</taxon>
        <taxon>Embryophyta</taxon>
        <taxon>Tracheophyta</taxon>
        <taxon>Spermatophyta</taxon>
        <taxon>Magnoliopsida</taxon>
        <taxon>eudicotyledons</taxon>
        <taxon>Gunneridae</taxon>
        <taxon>Pentapetalae</taxon>
        <taxon>rosids</taxon>
        <taxon>malvids</taxon>
        <taxon>Malvales</taxon>
        <taxon>Malvaceae</taxon>
        <taxon>Malvoideae</taxon>
        <taxon>Gossypium</taxon>
    </lineage>
</organism>
<dbReference type="InterPro" id="IPR016181">
    <property type="entry name" value="Acyl_CoA_acyltransferase"/>
</dbReference>
<evidence type="ECO:0000256" key="3">
    <source>
        <dbReference type="ARBA" id="ARBA00022771"/>
    </source>
</evidence>
<dbReference type="InterPro" id="IPR054292">
    <property type="entry name" value="DUF7028"/>
</dbReference>
<feature type="domain" description="PHD-type" evidence="8">
    <location>
        <begin position="275"/>
        <end position="320"/>
    </location>
</feature>
<feature type="domain" description="N-acetyltransferase" evidence="9">
    <location>
        <begin position="408"/>
        <end position="554"/>
    </location>
</feature>
<dbReference type="PROSITE" id="PS51186">
    <property type="entry name" value="GNAT"/>
    <property type="match status" value="1"/>
</dbReference>
<dbReference type="InterPro" id="IPR011011">
    <property type="entry name" value="Znf_FYVE_PHD"/>
</dbReference>
<dbReference type="GO" id="GO:0003714">
    <property type="term" value="F:transcription corepressor activity"/>
    <property type="evidence" value="ECO:0007669"/>
    <property type="project" value="InterPro"/>
</dbReference>
<dbReference type="SUPFAM" id="SSF55729">
    <property type="entry name" value="Acyl-CoA N-acyltransferases (Nat)"/>
    <property type="match status" value="1"/>
</dbReference>
<dbReference type="Pfam" id="PF00628">
    <property type="entry name" value="PHD"/>
    <property type="match status" value="1"/>
</dbReference>